<accession>A0A6L8T7F2</accession>
<dbReference type="InterPro" id="IPR017911">
    <property type="entry name" value="MacB-like_ATP-bd"/>
</dbReference>
<dbReference type="SUPFAM" id="SSF52540">
    <property type="entry name" value="P-loop containing nucleoside triphosphate hydrolases"/>
    <property type="match status" value="1"/>
</dbReference>
<name>A0A6L8T7F2_9FIRM</name>
<evidence type="ECO:0000313" key="7">
    <source>
        <dbReference type="Proteomes" id="UP000477285"/>
    </source>
</evidence>
<dbReference type="PROSITE" id="PS50893">
    <property type="entry name" value="ABC_TRANSPORTER_2"/>
    <property type="match status" value="1"/>
</dbReference>
<dbReference type="GO" id="GO:0005524">
    <property type="term" value="F:ATP binding"/>
    <property type="evidence" value="ECO:0007669"/>
    <property type="project" value="UniProtKB-KW"/>
</dbReference>
<dbReference type="InterPro" id="IPR027417">
    <property type="entry name" value="P-loop_NTPase"/>
</dbReference>
<dbReference type="InterPro" id="IPR017871">
    <property type="entry name" value="ABC_transporter-like_CS"/>
</dbReference>
<organism evidence="6 7">
    <name type="scientific">Blautia wexlerae</name>
    <dbReference type="NCBI Taxonomy" id="418240"/>
    <lineage>
        <taxon>Bacteria</taxon>
        <taxon>Bacillati</taxon>
        <taxon>Bacillota</taxon>
        <taxon>Clostridia</taxon>
        <taxon>Lachnospirales</taxon>
        <taxon>Lachnospiraceae</taxon>
        <taxon>Blautia</taxon>
    </lineage>
</organism>
<evidence type="ECO:0000313" key="6">
    <source>
        <dbReference type="EMBL" id="MZL34728.1"/>
    </source>
</evidence>
<dbReference type="Proteomes" id="UP000477285">
    <property type="component" value="Unassembled WGS sequence"/>
</dbReference>
<dbReference type="SMART" id="SM00382">
    <property type="entry name" value="AAA"/>
    <property type="match status" value="1"/>
</dbReference>
<dbReference type="GO" id="GO:0098796">
    <property type="term" value="C:membrane protein complex"/>
    <property type="evidence" value="ECO:0007669"/>
    <property type="project" value="UniProtKB-ARBA"/>
</dbReference>
<dbReference type="Pfam" id="PF00005">
    <property type="entry name" value="ABC_tran"/>
    <property type="match status" value="1"/>
</dbReference>
<evidence type="ECO:0000256" key="2">
    <source>
        <dbReference type="ARBA" id="ARBA00022448"/>
    </source>
</evidence>
<sequence length="221" mass="24873">MNVIEIRNLSKKYSNSRNVEVMALRHVNLNIEKGRFVAIVGPSGSGKSTLLHLIGGLDMATEGSIKVDGLDIMKFSENEMSEFHRKKIGFVFQKFNLLPMLNVRENIVLPLTLGGETVDDEYIDELIQFLGLRQREKHLPGELSGGQQQRVSIGRALATKAEVLLADEPTGNLDQNTSYEIMEYFRNLNKKYGKTIIMITHDMNLAQNADEIIQIVDGRII</sequence>
<dbReference type="CDD" id="cd03255">
    <property type="entry name" value="ABC_MJ0796_LolCDE_FtsE"/>
    <property type="match status" value="1"/>
</dbReference>
<keyword evidence="2" id="KW-0813">Transport</keyword>
<reference evidence="6 7" key="1">
    <citation type="journal article" date="2019" name="Nat. Med.">
        <title>A library of human gut bacterial isolates paired with longitudinal multiomics data enables mechanistic microbiome research.</title>
        <authorList>
            <person name="Poyet M."/>
            <person name="Groussin M."/>
            <person name="Gibbons S.M."/>
            <person name="Avila-Pacheco J."/>
            <person name="Jiang X."/>
            <person name="Kearney S.M."/>
            <person name="Perrotta A.R."/>
            <person name="Berdy B."/>
            <person name="Zhao S."/>
            <person name="Lieberman T.D."/>
            <person name="Swanson P.K."/>
            <person name="Smith M."/>
            <person name="Roesemann S."/>
            <person name="Alexander J.E."/>
            <person name="Rich S.A."/>
            <person name="Livny J."/>
            <person name="Vlamakis H."/>
            <person name="Clish C."/>
            <person name="Bullock K."/>
            <person name="Deik A."/>
            <person name="Scott J."/>
            <person name="Pierce K.A."/>
            <person name="Xavier R.J."/>
            <person name="Alm E.J."/>
        </authorList>
    </citation>
    <scope>NUCLEOTIDE SEQUENCE [LARGE SCALE GENOMIC DNA]</scope>
    <source>
        <strain evidence="6 7">BIOML-A1</strain>
    </source>
</reference>
<gene>
    <name evidence="6" type="ORF">GT728_16390</name>
</gene>
<proteinExistence type="inferred from homology"/>
<comment type="caution">
    <text evidence="6">The sequence shown here is derived from an EMBL/GenBank/DDBJ whole genome shotgun (WGS) entry which is preliminary data.</text>
</comment>
<evidence type="ECO:0000256" key="4">
    <source>
        <dbReference type="ARBA" id="ARBA00022840"/>
    </source>
</evidence>
<dbReference type="InterPro" id="IPR003439">
    <property type="entry name" value="ABC_transporter-like_ATP-bd"/>
</dbReference>
<feature type="domain" description="ABC transporter" evidence="5">
    <location>
        <begin position="4"/>
        <end position="221"/>
    </location>
</feature>
<evidence type="ECO:0000256" key="3">
    <source>
        <dbReference type="ARBA" id="ARBA00022741"/>
    </source>
</evidence>
<evidence type="ECO:0000256" key="1">
    <source>
        <dbReference type="ARBA" id="ARBA00005417"/>
    </source>
</evidence>
<protein>
    <submittedName>
        <fullName evidence="6">ATP-binding cassette domain-containing protein</fullName>
    </submittedName>
</protein>
<dbReference type="PANTHER" id="PTHR42798">
    <property type="entry name" value="LIPOPROTEIN-RELEASING SYSTEM ATP-BINDING PROTEIN LOLD"/>
    <property type="match status" value="1"/>
</dbReference>
<dbReference type="Gene3D" id="3.40.50.300">
    <property type="entry name" value="P-loop containing nucleotide triphosphate hydrolases"/>
    <property type="match status" value="1"/>
</dbReference>
<dbReference type="GeneID" id="75078925"/>
<dbReference type="AlphaFoldDB" id="A0A6L8T7F2"/>
<dbReference type="RefSeq" id="WP_025578774.1">
    <property type="nucleotide sequence ID" value="NZ_WWVI01000048.1"/>
</dbReference>
<comment type="similarity">
    <text evidence="1">Belongs to the ABC transporter superfamily.</text>
</comment>
<evidence type="ECO:0000259" key="5">
    <source>
        <dbReference type="PROSITE" id="PS50893"/>
    </source>
</evidence>
<keyword evidence="3" id="KW-0547">Nucleotide-binding</keyword>
<keyword evidence="4 6" id="KW-0067">ATP-binding</keyword>
<dbReference type="FunFam" id="3.40.50.300:FF:000032">
    <property type="entry name" value="Export ABC transporter ATP-binding protein"/>
    <property type="match status" value="1"/>
</dbReference>
<dbReference type="GO" id="GO:0016887">
    <property type="term" value="F:ATP hydrolysis activity"/>
    <property type="evidence" value="ECO:0007669"/>
    <property type="project" value="InterPro"/>
</dbReference>
<dbReference type="InterPro" id="IPR003593">
    <property type="entry name" value="AAA+_ATPase"/>
</dbReference>
<dbReference type="GO" id="GO:0022857">
    <property type="term" value="F:transmembrane transporter activity"/>
    <property type="evidence" value="ECO:0007669"/>
    <property type="project" value="UniProtKB-ARBA"/>
</dbReference>
<dbReference type="PROSITE" id="PS00211">
    <property type="entry name" value="ABC_TRANSPORTER_1"/>
    <property type="match status" value="1"/>
</dbReference>
<dbReference type="PANTHER" id="PTHR42798:SF6">
    <property type="entry name" value="CELL DIVISION ATP-BINDING PROTEIN FTSE"/>
    <property type="match status" value="1"/>
</dbReference>
<dbReference type="EMBL" id="WWVQ01000050">
    <property type="protein sequence ID" value="MZL34728.1"/>
    <property type="molecule type" value="Genomic_DNA"/>
</dbReference>